<organism evidence="2 3">
    <name type="scientific">Candidatus Hepatoplasma crinochetorum Av</name>
    <dbReference type="NCBI Taxonomy" id="1427984"/>
    <lineage>
        <taxon>Bacteria</taxon>
        <taxon>Bacillati</taxon>
        <taxon>Mycoplasmatota</taxon>
        <taxon>Mollicutes</taxon>
        <taxon>Candidatus Hepatoplasmataceae</taxon>
        <taxon>Candidatus Hepatoplasma</taxon>
    </lineage>
</organism>
<proteinExistence type="predicted"/>
<accession>W8GSE2</accession>
<dbReference type="HOGENOM" id="CLU_235105_0_0_14"/>
<evidence type="ECO:0000256" key="1">
    <source>
        <dbReference type="SAM" id="MobiDB-lite"/>
    </source>
</evidence>
<dbReference type="KEGG" id="hcr:X271_00249"/>
<reference evidence="2 3" key="1">
    <citation type="journal article" date="2014" name="Genome Biol. Evol.">
        <title>Phylogenomics of "Candidatus Hepatoplasma crinochetorum," a Lineage of Mollicutes Associated with Noninsect Arthropods.</title>
        <authorList>
            <person name="Leclercq S."/>
            <person name="Dittmer J."/>
            <person name="Bouchon D."/>
            <person name="Cordaux R."/>
        </authorList>
    </citation>
    <scope>NUCLEOTIDE SEQUENCE [LARGE SCALE GENOMIC DNA]</scope>
    <source>
        <strain evidence="2 3">Av</strain>
    </source>
</reference>
<name>W8GSE2_9MOLU</name>
<gene>
    <name evidence="2" type="ORF">X271_00249</name>
</gene>
<dbReference type="STRING" id="1427984.X271_00249"/>
<protein>
    <submittedName>
        <fullName evidence="2">Y_Y_Y domain protein</fullName>
    </submittedName>
</protein>
<keyword evidence="3" id="KW-1185">Reference proteome</keyword>
<dbReference type="RefSeq" id="WP_025208656.1">
    <property type="nucleotide sequence ID" value="NZ_CP006932.1"/>
</dbReference>
<dbReference type="Proteomes" id="UP000019450">
    <property type="component" value="Chromosome"/>
</dbReference>
<sequence length="1935" mass="203689">MEKGNELNFQENESDKSNFSEEKEKITASITDSAHVQTVNPVAEGGGFQQEVNENITQSINSILSGNTEIKTITSYINTINSASEGGTTQQQVNQKNKEAIDNLNDEFNNIVNGNTLIQTVTSSIETINSTSEGGTTQKQVNEKNKQNIDNLNDEFNDIVNGNTLIQTVTSSIETINSTSEGGTTQKQVNEKNKQNIDNLNNSIVVIDDKIDNLDFDINTSKVNATSSSLEGGSTQKDINIKNKVNFDSLNSDISDINDKMESFGEANTTYSIKAVDTTLEGGINQKEINQVNKKDIDSINTLISDISSKIDDNDLKTNTGNVSTVDSFFEGGPNQKEVNEANKKSIITLDSEIIKVNSEISDINEKIDCMECGCDSSGCDCDDITTSTINTVNSTTEGGTTQEIVNKSNKVAIDNLSDEISDIINNGVPGGNTSTITTTNSITEGGSTQKEVNEANKKAIDANTQAIDANTQAIDNLSDPVTSDITTVDSNTEGGATQQEVNETNKIAIDANTQAIDANTQAIDDLSDPVTSDITTVDSNTEGGATQQEVNETNKIAIDANTQAIDANTQAIDDLSDPVTSDITTVDSNTEGGATHTRSKWANKIAIDANTQAIDANTQAIDDLNNPVTSDIATVDSNTEGGATQQEVNEANKIAINANTQAIGTNTQAIDDLNKIVSNILLSLNSISICTGCPLTPDQEVIFSNVITTDVTVNGGNDGSIVFDVTIANFMNTAKAVLNSNSDVIGLNPTAIIDEITLVDGENAGLSFDNLIAGTYTIEIYDGETLISSEADIVVSEPLPDPEATVSNVIPIDVTVNGGSDGSIGFDVTIANFVDSATAILNPAAGTSPINLVDGVNADLSFDNLIAGTYVIEIYDGETLISSEADIVINEPLPDPEATVSNVIPTDVTINGGSDGSIGFDVTIANFVDLATAILNPATGTSPINLVDGVNADLSFDNLIAGTYVIEIYDGETLISSEADIVINEPLPDPEATVSNVVPIDVTVNGGSDGSIGFDVTIANFVDLATAILNPATGTSPISLVDGANADLSFDNLIAGTYTIEIYDGETLISSEADIVINEPLPDPEATVSNVIPTDVTVNGGSDGSIGFDVTIANFVDLATAILNPATGTSPISLVDGANADLSFDNLIAGTYTIEIYDGETLISSEADIVINEPLPDPEATVSNVIPTDVTVNGGSDGSIGFDVTIANFVDLATAVLNPATGTSPISLVDGANADLSFDNLIAGTYTIEIYDGETLISSEADIVVSEPLPDPEATVSNVIPTDVTINGGSDGSIGFDVTIANFVDLATAILNPATGTSPISLVDGANADLSFDNLIAGTYTIEIYDGETLISSEADIVVSEPLPDPEATVSNVIPTDVTINGGSDGSIGFDVTIANFVDLATAVLNPATGTSPISLVDGANADLSFDNLIAGTYTIEIYDGETLISSEADIVINEPLPDPEATVSNVIPTDVTINGGSDGSIGFDVTIANFVDLATAILNPATGTSPINLVDGVNADLSFDNLIAGTYVIEIYDGETLISSEADIVINEPLPDPEATVSNVIPTDVTINGGSDGSIGFDVTIANFVDLATAVLNPATGTSPISLVDGANTGLIFDNLIAGTYVIEIYDGEELISSEADIVVSEPNIGGNDFIPLTPEDDDANSKTSGEILDSYLNYDIILSKNQHPNYVGNGLFIGKEIDINDSNQSGITSNNEIQKLIFTDPTNFNLDIIGDFTGIYYLKGINVGLTPLITEGIYENNDNFTWLEDITQFNMIVQKWWDNTRNNFSYTLWEQTTDPEQNYIYVAKNAADTALNGWRFSNQEVSTGIGEGSYITMIYGFNFTSIDNLVISQTSDTFTLNDYTSYDLLLFKIEGSNFAVGDWVIKVSDIVADGITNHSYSNYQQEHFTITGNVLTWTSGGGLGHLELLGVKGIII</sequence>
<feature type="compositionally biased region" description="Basic and acidic residues" evidence="1">
    <location>
        <begin position="13"/>
        <end position="26"/>
    </location>
</feature>
<dbReference type="PATRIC" id="fig|1427984.3.peg.237"/>
<feature type="region of interest" description="Disordered" evidence="1">
    <location>
        <begin position="1"/>
        <end position="27"/>
    </location>
</feature>
<dbReference type="EMBL" id="CP006932">
    <property type="protein sequence ID" value="AHK22355.1"/>
    <property type="molecule type" value="Genomic_DNA"/>
</dbReference>
<dbReference type="OrthoDB" id="9802127at2"/>
<dbReference type="eggNOG" id="COG3209">
    <property type="taxonomic scope" value="Bacteria"/>
</dbReference>
<evidence type="ECO:0000313" key="2">
    <source>
        <dbReference type="EMBL" id="AHK22355.1"/>
    </source>
</evidence>
<evidence type="ECO:0000313" key="3">
    <source>
        <dbReference type="Proteomes" id="UP000019450"/>
    </source>
</evidence>